<dbReference type="SUPFAM" id="SSF55874">
    <property type="entry name" value="ATPase domain of HSP90 chaperone/DNA topoisomerase II/histidine kinase"/>
    <property type="match status" value="1"/>
</dbReference>
<keyword evidence="3" id="KW-1185">Reference proteome</keyword>
<gene>
    <name evidence="2" type="ORF">EV201_1401</name>
</gene>
<accession>A0A4Q7VKK8</accession>
<organism evidence="2 3">
    <name type="scientific">Ancylomarina subtilis</name>
    <dbReference type="NCBI Taxonomy" id="1639035"/>
    <lineage>
        <taxon>Bacteria</taxon>
        <taxon>Pseudomonadati</taxon>
        <taxon>Bacteroidota</taxon>
        <taxon>Bacteroidia</taxon>
        <taxon>Marinilabiliales</taxon>
        <taxon>Marinifilaceae</taxon>
        <taxon>Ancylomarina</taxon>
    </lineage>
</organism>
<dbReference type="Proteomes" id="UP000293562">
    <property type="component" value="Unassembled WGS sequence"/>
</dbReference>
<dbReference type="OrthoDB" id="9797578at2"/>
<name>A0A4Q7VKK8_9BACT</name>
<protein>
    <submittedName>
        <fullName evidence="2">Anti-sigma regulatory factor (Ser/Thr protein kinase)</fullName>
    </submittedName>
</protein>
<dbReference type="InterPro" id="IPR003594">
    <property type="entry name" value="HATPase_dom"/>
</dbReference>
<dbReference type="AlphaFoldDB" id="A0A4Q7VKK8"/>
<reference evidence="2 3" key="1">
    <citation type="submission" date="2019-02" db="EMBL/GenBank/DDBJ databases">
        <title>Genomic Encyclopedia of Type Strains, Phase IV (KMG-IV): sequencing the most valuable type-strain genomes for metagenomic binning, comparative biology and taxonomic classification.</title>
        <authorList>
            <person name="Goeker M."/>
        </authorList>
    </citation>
    <scope>NUCLEOTIDE SEQUENCE [LARGE SCALE GENOMIC DNA]</scope>
    <source>
        <strain evidence="2 3">DSM 28825</strain>
    </source>
</reference>
<feature type="domain" description="Histidine kinase/HSP90-like ATPase" evidence="1">
    <location>
        <begin position="17"/>
        <end position="132"/>
    </location>
</feature>
<evidence type="ECO:0000313" key="2">
    <source>
        <dbReference type="EMBL" id="RZT96753.1"/>
    </source>
</evidence>
<dbReference type="RefSeq" id="WP_130306833.1">
    <property type="nucleotide sequence ID" value="NZ_SHKN01000001.1"/>
</dbReference>
<comment type="caution">
    <text evidence="2">The sequence shown here is derived from an EMBL/GenBank/DDBJ whole genome shotgun (WGS) entry which is preliminary data.</text>
</comment>
<dbReference type="EMBL" id="SHKN01000001">
    <property type="protein sequence ID" value="RZT96753.1"/>
    <property type="molecule type" value="Genomic_DNA"/>
</dbReference>
<dbReference type="Pfam" id="PF13581">
    <property type="entry name" value="HATPase_c_2"/>
    <property type="match status" value="1"/>
</dbReference>
<dbReference type="InterPro" id="IPR036890">
    <property type="entry name" value="HATPase_C_sf"/>
</dbReference>
<sequence length="137" mass="14872">MDFKFDIEGGNFSKAGTASSDVKKVLKKLNVDPKLIKRIVVSIYEAEVNVVAHAYEGEMNVSIFPEKIVVRIVDKGPGIPDIDLAMQKGYSTASPAVREMGFGAGMGLPNIKKNTNELNIKSEVGVGTEVELINYLN</sequence>
<evidence type="ECO:0000313" key="3">
    <source>
        <dbReference type="Proteomes" id="UP000293562"/>
    </source>
</evidence>
<evidence type="ECO:0000259" key="1">
    <source>
        <dbReference type="Pfam" id="PF13581"/>
    </source>
</evidence>
<dbReference type="Gene3D" id="3.30.565.10">
    <property type="entry name" value="Histidine kinase-like ATPase, C-terminal domain"/>
    <property type="match status" value="1"/>
</dbReference>
<proteinExistence type="predicted"/>